<dbReference type="Proteomes" id="UP000620124">
    <property type="component" value="Unassembled WGS sequence"/>
</dbReference>
<evidence type="ECO:0008006" key="3">
    <source>
        <dbReference type="Google" id="ProtNLM"/>
    </source>
</evidence>
<name>A0A8H6YTF0_9AGAR</name>
<dbReference type="OrthoDB" id="3248197at2759"/>
<organism evidence="1 2">
    <name type="scientific">Mycena venus</name>
    <dbReference type="NCBI Taxonomy" id="2733690"/>
    <lineage>
        <taxon>Eukaryota</taxon>
        <taxon>Fungi</taxon>
        <taxon>Dikarya</taxon>
        <taxon>Basidiomycota</taxon>
        <taxon>Agaricomycotina</taxon>
        <taxon>Agaricomycetes</taxon>
        <taxon>Agaricomycetidae</taxon>
        <taxon>Agaricales</taxon>
        <taxon>Marasmiineae</taxon>
        <taxon>Mycenaceae</taxon>
        <taxon>Mycena</taxon>
    </lineage>
</organism>
<evidence type="ECO:0000313" key="2">
    <source>
        <dbReference type="Proteomes" id="UP000620124"/>
    </source>
</evidence>
<gene>
    <name evidence="1" type="ORF">MVEN_00356200</name>
</gene>
<keyword evidence="2" id="KW-1185">Reference proteome</keyword>
<reference evidence="1" key="1">
    <citation type="submission" date="2020-05" db="EMBL/GenBank/DDBJ databases">
        <title>Mycena genomes resolve the evolution of fungal bioluminescence.</title>
        <authorList>
            <person name="Tsai I.J."/>
        </authorList>
    </citation>
    <scope>NUCLEOTIDE SEQUENCE</scope>
    <source>
        <strain evidence="1">CCC161011</strain>
    </source>
</reference>
<comment type="caution">
    <text evidence="1">The sequence shown here is derived from an EMBL/GenBank/DDBJ whole genome shotgun (WGS) entry which is preliminary data.</text>
</comment>
<accession>A0A8H6YTF0</accession>
<evidence type="ECO:0000313" key="1">
    <source>
        <dbReference type="EMBL" id="KAF7364859.1"/>
    </source>
</evidence>
<sequence>MRRIPQDVLVEIFMSCLPSEHNALIDSAEAPLLLGRICRHWRCVAYSTPMLWSSIHIPSFDYNVVPPDILFKLERMVEAWLERSGTCSLSVSLFDPTVHSTVAAHPLISQLLPVSQRLRQLALSRFGDAGFFRPLLQLGSEALPLLKSVRIETTANLLIQEHPEAMNMFQIPTVEDVSLRISESVDPLSLPLKWSQLTGLNLACYRLWTQNGPLGGLDLGGALNVLRMCPNLRRCELRMTKAPEDVAETVDPTPIILPHIHTLIFKGRFNFDGWISHLVVPDLRYLQVGEEISGDAASLPTQDGDGCMRAHIDPDYFTTGSSGALTIFPHDLPSPTIHADPPIPRRCVPCALLSTARLVPIVDPYNYHDPRG</sequence>
<dbReference type="EMBL" id="JACAZI010000003">
    <property type="protein sequence ID" value="KAF7364859.1"/>
    <property type="molecule type" value="Genomic_DNA"/>
</dbReference>
<proteinExistence type="predicted"/>
<protein>
    <recommendedName>
        <fullName evidence="3">F-box domain-containing protein</fullName>
    </recommendedName>
</protein>
<dbReference type="AlphaFoldDB" id="A0A8H6YTF0"/>